<organism evidence="3 4">
    <name type="scientific">Exiguobacterium aurantiacum</name>
    <dbReference type="NCBI Taxonomy" id="33987"/>
    <lineage>
        <taxon>Bacteria</taxon>
        <taxon>Bacillati</taxon>
        <taxon>Bacillota</taxon>
        <taxon>Bacilli</taxon>
        <taxon>Bacillales</taxon>
        <taxon>Bacillales Family XII. Incertae Sedis</taxon>
        <taxon>Exiguobacterium</taxon>
    </lineage>
</organism>
<dbReference type="PANTHER" id="PTHR33434">
    <property type="entry name" value="DEGV DOMAIN-CONTAINING PROTEIN DR_1986-RELATED"/>
    <property type="match status" value="1"/>
</dbReference>
<protein>
    <submittedName>
        <fullName evidence="3">Fatty acid-binding protein TM_1468</fullName>
    </submittedName>
</protein>
<dbReference type="Gene3D" id="3.40.50.10170">
    <property type="match status" value="1"/>
</dbReference>
<dbReference type="Gene3D" id="3.30.1180.10">
    <property type="match status" value="1"/>
</dbReference>
<proteinExistence type="predicted"/>
<dbReference type="RefSeq" id="WP_029334202.1">
    <property type="nucleotide sequence ID" value="NZ_UGGP01000001.1"/>
</dbReference>
<dbReference type="Proteomes" id="UP000254060">
    <property type="component" value="Unassembled WGS sequence"/>
</dbReference>
<dbReference type="InterPro" id="IPR043168">
    <property type="entry name" value="DegV_C"/>
</dbReference>
<reference evidence="3 4" key="1">
    <citation type="submission" date="2018-06" db="EMBL/GenBank/DDBJ databases">
        <authorList>
            <consortium name="Pathogen Informatics"/>
            <person name="Doyle S."/>
        </authorList>
    </citation>
    <scope>NUCLEOTIDE SEQUENCE [LARGE SCALE GENOMIC DNA]</scope>
    <source>
        <strain evidence="3 4">NCTC13163</strain>
    </source>
</reference>
<dbReference type="Pfam" id="PF02645">
    <property type="entry name" value="DegV"/>
    <property type="match status" value="1"/>
</dbReference>
<dbReference type="PANTHER" id="PTHR33434:SF3">
    <property type="entry name" value="DEGV DOMAIN-CONTAINING PROTEIN YITS"/>
    <property type="match status" value="1"/>
</dbReference>
<sequence length="281" mass="31246">MFKIITDTGADLTQDQIVEYGLELLPLGVIIDNEEFLDGETIQPKDVYATMRDGKTPKTFQIEAARLEHCFRQHLESEIPFLYLAFSGELSGTYQTAVMVGNALKEEYPDGTFHILDTRAASVGQGLFVKTVAEYGQEHTYEETVAYASTLVGKIRHLFTVESLEYLMRGGRVSKASAFIGDLLTILPLLTVEDGKLVPIEKIRGHKKVLRRITEWMTESKPIVEDGDVFIGHGDDPEKADQFESMLREHVTPRHVTKTIVGSAIGAHTGPGLLVVAYFEA</sequence>
<dbReference type="InterPro" id="IPR050270">
    <property type="entry name" value="DegV_domain_contain"/>
</dbReference>
<accession>A0A377FR55</accession>
<gene>
    <name evidence="3" type="ORF">NCTC13163_00389</name>
</gene>
<dbReference type="InterPro" id="IPR003797">
    <property type="entry name" value="DegV"/>
</dbReference>
<dbReference type="STRING" id="1397694.GCA_000702585_00906"/>
<keyword evidence="2" id="KW-0446">Lipid-binding</keyword>
<dbReference type="OrthoDB" id="9780660at2"/>
<name>A0A377FR55_9BACL</name>
<dbReference type="GO" id="GO:0008289">
    <property type="term" value="F:lipid binding"/>
    <property type="evidence" value="ECO:0007669"/>
    <property type="project" value="UniProtKB-KW"/>
</dbReference>
<comment type="function">
    <text evidence="1">May bind long-chain fatty acids, such as palmitate, and may play a role in lipid transport or fatty acid metabolism.</text>
</comment>
<evidence type="ECO:0000313" key="3">
    <source>
        <dbReference type="EMBL" id="STO07044.1"/>
    </source>
</evidence>
<dbReference type="AlphaFoldDB" id="A0A377FR55"/>
<dbReference type="EMBL" id="UGGP01000001">
    <property type="protein sequence ID" value="STO07044.1"/>
    <property type="molecule type" value="Genomic_DNA"/>
</dbReference>
<dbReference type="SUPFAM" id="SSF82549">
    <property type="entry name" value="DAK1/DegV-like"/>
    <property type="match status" value="1"/>
</dbReference>
<evidence type="ECO:0000313" key="4">
    <source>
        <dbReference type="Proteomes" id="UP000254060"/>
    </source>
</evidence>
<dbReference type="PROSITE" id="PS51482">
    <property type="entry name" value="DEGV"/>
    <property type="match status" value="1"/>
</dbReference>
<dbReference type="NCBIfam" id="TIGR00762">
    <property type="entry name" value="DegV"/>
    <property type="match status" value="1"/>
</dbReference>
<evidence type="ECO:0000256" key="1">
    <source>
        <dbReference type="ARBA" id="ARBA00003238"/>
    </source>
</evidence>
<evidence type="ECO:0000256" key="2">
    <source>
        <dbReference type="ARBA" id="ARBA00023121"/>
    </source>
</evidence>